<dbReference type="AlphaFoldDB" id="A0AAD8I7T5"/>
<dbReference type="Gene3D" id="1.20.5.110">
    <property type="match status" value="1"/>
</dbReference>
<reference evidence="4" key="2">
    <citation type="submission" date="2023-05" db="EMBL/GenBank/DDBJ databases">
        <authorList>
            <person name="Schelkunov M.I."/>
        </authorList>
    </citation>
    <scope>NUCLEOTIDE SEQUENCE</scope>
    <source>
        <strain evidence="4">Hsosn_3</strain>
        <tissue evidence="4">Leaf</tissue>
    </source>
</reference>
<dbReference type="InterPro" id="IPR010989">
    <property type="entry name" value="SNARE"/>
</dbReference>
<comment type="similarity">
    <text evidence="1">Belongs to the syntaxin family.</text>
</comment>
<dbReference type="FunFam" id="1.20.5.110:FF:000035">
    <property type="entry name" value="Syntaxin-22 like"/>
    <property type="match status" value="1"/>
</dbReference>
<dbReference type="PANTHER" id="PTHR19957">
    <property type="entry name" value="SYNTAXIN"/>
    <property type="match status" value="1"/>
</dbReference>
<keyword evidence="5" id="KW-1185">Reference proteome</keyword>
<dbReference type="GO" id="GO:0031201">
    <property type="term" value="C:SNARE complex"/>
    <property type="evidence" value="ECO:0007669"/>
    <property type="project" value="TreeGrafter"/>
</dbReference>
<dbReference type="SMART" id="SM00397">
    <property type="entry name" value="t_SNARE"/>
    <property type="match status" value="1"/>
</dbReference>
<gene>
    <name evidence="4" type="ORF">POM88_027014</name>
</gene>
<comment type="caution">
    <text evidence="4">The sequence shown here is derived from an EMBL/GenBank/DDBJ whole genome shotgun (WGS) entry which is preliminary data.</text>
</comment>
<dbReference type="InterPro" id="IPR000727">
    <property type="entry name" value="T_SNARE_dom"/>
</dbReference>
<proteinExistence type="inferred from homology"/>
<dbReference type="GO" id="GO:0048278">
    <property type="term" value="P:vesicle docking"/>
    <property type="evidence" value="ECO:0007669"/>
    <property type="project" value="TreeGrafter"/>
</dbReference>
<evidence type="ECO:0000256" key="2">
    <source>
        <dbReference type="ARBA" id="ARBA00022927"/>
    </source>
</evidence>
<dbReference type="Pfam" id="PF05739">
    <property type="entry name" value="SNARE"/>
    <property type="match status" value="1"/>
</dbReference>
<organism evidence="4 5">
    <name type="scientific">Heracleum sosnowskyi</name>
    <dbReference type="NCBI Taxonomy" id="360622"/>
    <lineage>
        <taxon>Eukaryota</taxon>
        <taxon>Viridiplantae</taxon>
        <taxon>Streptophyta</taxon>
        <taxon>Embryophyta</taxon>
        <taxon>Tracheophyta</taxon>
        <taxon>Spermatophyta</taxon>
        <taxon>Magnoliopsida</taxon>
        <taxon>eudicotyledons</taxon>
        <taxon>Gunneridae</taxon>
        <taxon>Pentapetalae</taxon>
        <taxon>asterids</taxon>
        <taxon>campanulids</taxon>
        <taxon>Apiales</taxon>
        <taxon>Apiaceae</taxon>
        <taxon>Apioideae</taxon>
        <taxon>apioid superclade</taxon>
        <taxon>Tordylieae</taxon>
        <taxon>Tordyliinae</taxon>
        <taxon>Heracleum</taxon>
    </lineage>
</organism>
<evidence type="ECO:0000313" key="4">
    <source>
        <dbReference type="EMBL" id="KAK1380270.1"/>
    </source>
</evidence>
<evidence type="ECO:0000259" key="3">
    <source>
        <dbReference type="PROSITE" id="PS50192"/>
    </source>
</evidence>
<dbReference type="GO" id="GO:0006906">
    <property type="term" value="P:vesicle fusion"/>
    <property type="evidence" value="ECO:0007669"/>
    <property type="project" value="TreeGrafter"/>
</dbReference>
<dbReference type="PROSITE" id="PS00914">
    <property type="entry name" value="SYNTAXIN"/>
    <property type="match status" value="1"/>
</dbReference>
<accession>A0AAD8I7T5</accession>
<dbReference type="SUPFAM" id="SSF47661">
    <property type="entry name" value="t-snare proteins"/>
    <property type="match status" value="1"/>
</dbReference>
<dbReference type="PANTHER" id="PTHR19957:SF38">
    <property type="entry name" value="LD27581P"/>
    <property type="match status" value="1"/>
</dbReference>
<dbReference type="PROSITE" id="PS50192">
    <property type="entry name" value="T_SNARE"/>
    <property type="match status" value="1"/>
</dbReference>
<dbReference type="GO" id="GO:0012505">
    <property type="term" value="C:endomembrane system"/>
    <property type="evidence" value="ECO:0007669"/>
    <property type="project" value="TreeGrafter"/>
</dbReference>
<protein>
    <recommendedName>
        <fullName evidence="3">t-SNARE coiled-coil homology domain-containing protein</fullName>
    </recommendedName>
</protein>
<sequence length="183" mass="20732">MLERQKDGPFYFFHFYQNNLAFTITKPKTLVRSLSLSEYDLGNLAVRLGCELGFRFRGFSEATLVHEDLMGKGFSFSSLEYTTHEVLLLDNEISFNEAIIDERDQGIQEIQDQIGEVNEIFKDLVVLIHEQGVMIDDIGSHVENAHAATTQGKSQLVRATKTQKSNSSLVTLYYLPSAIFARC</sequence>
<dbReference type="EMBL" id="JAUIZM010000006">
    <property type="protein sequence ID" value="KAK1380270.1"/>
    <property type="molecule type" value="Genomic_DNA"/>
</dbReference>
<dbReference type="CDD" id="cd15840">
    <property type="entry name" value="SNARE_Qa"/>
    <property type="match status" value="1"/>
</dbReference>
<dbReference type="GO" id="GO:0005484">
    <property type="term" value="F:SNAP receptor activity"/>
    <property type="evidence" value="ECO:0007669"/>
    <property type="project" value="InterPro"/>
</dbReference>
<dbReference type="Proteomes" id="UP001237642">
    <property type="component" value="Unassembled WGS sequence"/>
</dbReference>
<dbReference type="GO" id="GO:0006886">
    <property type="term" value="P:intracellular protein transport"/>
    <property type="evidence" value="ECO:0007669"/>
    <property type="project" value="InterPro"/>
</dbReference>
<evidence type="ECO:0000256" key="1">
    <source>
        <dbReference type="ARBA" id="ARBA00009063"/>
    </source>
</evidence>
<dbReference type="InterPro" id="IPR006012">
    <property type="entry name" value="Syntaxin/epimorphin_CS"/>
</dbReference>
<dbReference type="GO" id="GO:0000149">
    <property type="term" value="F:SNARE binding"/>
    <property type="evidence" value="ECO:0007669"/>
    <property type="project" value="TreeGrafter"/>
</dbReference>
<evidence type="ECO:0000313" key="5">
    <source>
        <dbReference type="Proteomes" id="UP001237642"/>
    </source>
</evidence>
<keyword evidence="2" id="KW-0813">Transport</keyword>
<dbReference type="InterPro" id="IPR045242">
    <property type="entry name" value="Syntaxin"/>
</dbReference>
<name>A0AAD8I7T5_9APIA</name>
<reference evidence="4" key="1">
    <citation type="submission" date="2023-02" db="EMBL/GenBank/DDBJ databases">
        <title>Genome of toxic invasive species Heracleum sosnowskyi carries increased number of genes despite the absence of recent whole-genome duplications.</title>
        <authorList>
            <person name="Schelkunov M."/>
            <person name="Shtratnikova V."/>
            <person name="Makarenko M."/>
            <person name="Klepikova A."/>
            <person name="Omelchenko D."/>
            <person name="Novikova G."/>
            <person name="Obukhova E."/>
            <person name="Bogdanov V."/>
            <person name="Penin A."/>
            <person name="Logacheva M."/>
        </authorList>
    </citation>
    <scope>NUCLEOTIDE SEQUENCE</scope>
    <source>
        <strain evidence="4">Hsosn_3</strain>
        <tissue evidence="4">Leaf</tissue>
    </source>
</reference>
<keyword evidence="2" id="KW-0653">Protein transport</keyword>
<feature type="domain" description="T-SNARE coiled-coil homology" evidence="3">
    <location>
        <begin position="97"/>
        <end position="159"/>
    </location>
</feature>